<dbReference type="Gene3D" id="2.60.120.620">
    <property type="entry name" value="q2cbj1_9rhob like domain"/>
    <property type="match status" value="1"/>
</dbReference>
<evidence type="ECO:0000313" key="4">
    <source>
        <dbReference type="EMBL" id="CAB4164777.1"/>
    </source>
</evidence>
<evidence type="ECO:0000313" key="11">
    <source>
        <dbReference type="EMBL" id="CAB5225231.1"/>
    </source>
</evidence>
<dbReference type="EMBL" id="LR796644">
    <property type="protein sequence ID" value="CAB4156559.1"/>
    <property type="molecule type" value="Genomic_DNA"/>
</dbReference>
<evidence type="ECO:0000313" key="10">
    <source>
        <dbReference type="EMBL" id="CAB4217997.1"/>
    </source>
</evidence>
<evidence type="ECO:0000313" key="2">
    <source>
        <dbReference type="EMBL" id="CAB4156559.1"/>
    </source>
</evidence>
<evidence type="ECO:0000313" key="8">
    <source>
        <dbReference type="EMBL" id="CAB4200777.1"/>
    </source>
</evidence>
<evidence type="ECO:0000313" key="12">
    <source>
        <dbReference type="EMBL" id="CAB5228629.1"/>
    </source>
</evidence>
<evidence type="ECO:0000313" key="6">
    <source>
        <dbReference type="EMBL" id="CAB4178300.1"/>
    </source>
</evidence>
<dbReference type="EMBL" id="LR798341">
    <property type="protein sequence ID" value="CAB5225231.1"/>
    <property type="molecule type" value="Genomic_DNA"/>
</dbReference>
<evidence type="ECO:0000313" key="5">
    <source>
        <dbReference type="EMBL" id="CAB4172325.1"/>
    </source>
</evidence>
<dbReference type="EMBL" id="LR797305">
    <property type="protein sequence ID" value="CAB4200777.1"/>
    <property type="molecule type" value="Genomic_DNA"/>
</dbReference>
<proteinExistence type="predicted"/>
<name>A0A6J5NBS5_9CAUD</name>
<protein>
    <recommendedName>
        <fullName evidence="13">Oxoglutarate/iron-dependent dioxygenase</fullName>
    </recommendedName>
</protein>
<accession>A0A6J5NBS5</accession>
<dbReference type="EMBL" id="LR796961">
    <property type="protein sequence ID" value="CAB4178300.1"/>
    <property type="molecule type" value="Genomic_DNA"/>
</dbReference>
<organism evidence="2">
    <name type="scientific">uncultured Caudovirales phage</name>
    <dbReference type="NCBI Taxonomy" id="2100421"/>
    <lineage>
        <taxon>Viruses</taxon>
        <taxon>Duplodnaviria</taxon>
        <taxon>Heunggongvirae</taxon>
        <taxon>Uroviricota</taxon>
        <taxon>Caudoviricetes</taxon>
        <taxon>Peduoviridae</taxon>
        <taxon>Maltschvirus</taxon>
        <taxon>Maltschvirus maltsch</taxon>
    </lineage>
</organism>
<sequence>MENFIKSHEIAPNIRVYTNIFPDIEEVLEVIYEHEKTTTKNPDATSYFKPYRDWYTFGRLTDCDGQENATPKEIIEFEKNKDVNYENQKNLADRIKNARKLVIQNYCEIYGINETGSADFYIQPSVNFAEYEPGFEMDQRQIEDDAQWLGNHKPLAMNYHTDFEIKKMCRIEDNFLLTCNIYWNDDYEGGEIVFYSSAGLLSYKPNAGEVIVFPSGSPYFPVDGDCFFHCANAVTKKRKYFSRNYLMYKHVPTEEMLSLEGAYPRGHSPRGPDSFYDSLFNQLMIDYSKKEVLVHPIVKKLYEKFASDEKVVAREIDIFD</sequence>
<dbReference type="EMBL" id="LR797395">
    <property type="protein sequence ID" value="CAB4213219.1"/>
    <property type="molecule type" value="Genomic_DNA"/>
</dbReference>
<gene>
    <name evidence="6" type="ORF">UFOVP1002_55</name>
    <name evidence="7" type="ORF">UFOVP1217_140</name>
    <name evidence="8" type="ORF">UFOVP1343_124</name>
    <name evidence="9" type="ORF">UFOVP1438_173</name>
    <name evidence="12" type="ORF">UFOVP1541_12</name>
    <name evidence="10" type="ORF">UFOVP1592_169</name>
    <name evidence="1" type="ORF">UFOVP465_30</name>
    <name evidence="2" type="ORF">UFOVP666_76</name>
    <name evidence="3" type="ORF">UFOVP727_153</name>
    <name evidence="11" type="ORF">UFOVP741_156</name>
    <name evidence="4" type="ORF">UFOVP819_104</name>
    <name evidence="5" type="ORF">UFOVP926_168</name>
</gene>
<dbReference type="EMBL" id="LR797452">
    <property type="protein sequence ID" value="CAB4217997.1"/>
    <property type="molecule type" value="Genomic_DNA"/>
</dbReference>
<dbReference type="EMBL" id="LR796698">
    <property type="protein sequence ID" value="CAB4160388.1"/>
    <property type="molecule type" value="Genomic_DNA"/>
</dbReference>
<dbReference type="EMBL" id="LR796878">
    <property type="protein sequence ID" value="CAB4172325.1"/>
    <property type="molecule type" value="Genomic_DNA"/>
</dbReference>
<evidence type="ECO:0008006" key="13">
    <source>
        <dbReference type="Google" id="ProtNLM"/>
    </source>
</evidence>
<evidence type="ECO:0000313" key="3">
    <source>
        <dbReference type="EMBL" id="CAB4160388.1"/>
    </source>
</evidence>
<dbReference type="EMBL" id="LR796443">
    <property type="protein sequence ID" value="CAB4145081.1"/>
    <property type="molecule type" value="Genomic_DNA"/>
</dbReference>
<reference evidence="2" key="1">
    <citation type="submission" date="2020-04" db="EMBL/GenBank/DDBJ databases">
        <authorList>
            <person name="Chiriac C."/>
            <person name="Salcher M."/>
            <person name="Ghai R."/>
            <person name="Kavagutti S V."/>
        </authorList>
    </citation>
    <scope>NUCLEOTIDE SEQUENCE</scope>
</reference>
<evidence type="ECO:0000313" key="7">
    <source>
        <dbReference type="EMBL" id="CAB4191783.1"/>
    </source>
</evidence>
<dbReference type="EMBL" id="LR798395">
    <property type="protein sequence ID" value="CAB5228629.1"/>
    <property type="molecule type" value="Genomic_DNA"/>
</dbReference>
<evidence type="ECO:0000313" key="1">
    <source>
        <dbReference type="EMBL" id="CAB4145081.1"/>
    </source>
</evidence>
<evidence type="ECO:0000313" key="9">
    <source>
        <dbReference type="EMBL" id="CAB4213219.1"/>
    </source>
</evidence>
<dbReference type="EMBL" id="LR797177">
    <property type="protein sequence ID" value="CAB4191783.1"/>
    <property type="molecule type" value="Genomic_DNA"/>
</dbReference>
<dbReference type="EMBL" id="LR796762">
    <property type="protein sequence ID" value="CAB4164777.1"/>
    <property type="molecule type" value="Genomic_DNA"/>
</dbReference>